<protein>
    <submittedName>
        <fullName evidence="1">Uncharacterized protein</fullName>
    </submittedName>
</protein>
<keyword evidence="2" id="KW-1185">Reference proteome</keyword>
<name>A0ABQ3VUY0_9CHLR</name>
<comment type="caution">
    <text evidence="1">The sequence shown here is derived from an EMBL/GenBank/DDBJ whole genome shotgun (WGS) entry which is preliminary data.</text>
</comment>
<proteinExistence type="predicted"/>
<gene>
    <name evidence="1" type="ORF">KSZ_76290</name>
</gene>
<evidence type="ECO:0000313" key="1">
    <source>
        <dbReference type="EMBL" id="GHO89623.1"/>
    </source>
</evidence>
<reference evidence="1 2" key="1">
    <citation type="journal article" date="2021" name="Int. J. Syst. Evol. Microbiol.">
        <title>Reticulibacter mediterranei gen. nov., sp. nov., within the new family Reticulibacteraceae fam. nov., and Ktedonospora formicarum gen. nov., sp. nov., Ktedonobacter robiniae sp. nov., Dictyobacter formicarum sp. nov. and Dictyobacter arantiisoli sp. nov., belonging to the class Ktedonobacteria.</title>
        <authorList>
            <person name="Yabe S."/>
            <person name="Zheng Y."/>
            <person name="Wang C.M."/>
            <person name="Sakai Y."/>
            <person name="Abe K."/>
            <person name="Yokota A."/>
            <person name="Donadio S."/>
            <person name="Cavaletti L."/>
            <person name="Monciardini P."/>
        </authorList>
    </citation>
    <scope>NUCLEOTIDE SEQUENCE [LARGE SCALE GENOMIC DNA]</scope>
    <source>
        <strain evidence="1 2">SOSP1-9</strain>
    </source>
</reference>
<dbReference type="EMBL" id="BNJJ01000041">
    <property type="protein sequence ID" value="GHO89623.1"/>
    <property type="molecule type" value="Genomic_DNA"/>
</dbReference>
<sequence length="70" mass="7874">MKQDGLWRQGMQIQPVVPLDTGSAQSEMEAPHQEPQAGKLLVPHLLEWKKNWHGRMVYPVEIKAWASGAG</sequence>
<evidence type="ECO:0000313" key="2">
    <source>
        <dbReference type="Proteomes" id="UP000635565"/>
    </source>
</evidence>
<organism evidence="1 2">
    <name type="scientific">Dictyobacter formicarum</name>
    <dbReference type="NCBI Taxonomy" id="2778368"/>
    <lineage>
        <taxon>Bacteria</taxon>
        <taxon>Bacillati</taxon>
        <taxon>Chloroflexota</taxon>
        <taxon>Ktedonobacteria</taxon>
        <taxon>Ktedonobacterales</taxon>
        <taxon>Dictyobacteraceae</taxon>
        <taxon>Dictyobacter</taxon>
    </lineage>
</organism>
<accession>A0ABQ3VUY0</accession>
<dbReference type="Proteomes" id="UP000635565">
    <property type="component" value="Unassembled WGS sequence"/>
</dbReference>